<dbReference type="Proteomes" id="UP000239156">
    <property type="component" value="Unassembled WGS sequence"/>
</dbReference>
<feature type="compositionally biased region" description="Basic and acidic residues" evidence="1">
    <location>
        <begin position="331"/>
        <end position="343"/>
    </location>
</feature>
<organism evidence="2 3">
    <name type="scientific">Puccinia striiformis</name>
    <dbReference type="NCBI Taxonomy" id="27350"/>
    <lineage>
        <taxon>Eukaryota</taxon>
        <taxon>Fungi</taxon>
        <taxon>Dikarya</taxon>
        <taxon>Basidiomycota</taxon>
        <taxon>Pucciniomycotina</taxon>
        <taxon>Pucciniomycetes</taxon>
        <taxon>Pucciniales</taxon>
        <taxon>Pucciniaceae</taxon>
        <taxon>Puccinia</taxon>
    </lineage>
</organism>
<keyword evidence="3" id="KW-1185">Reference proteome</keyword>
<feature type="compositionally biased region" description="Polar residues" evidence="1">
    <location>
        <begin position="190"/>
        <end position="208"/>
    </location>
</feature>
<feature type="compositionally biased region" description="Low complexity" evidence="1">
    <location>
        <begin position="85"/>
        <end position="95"/>
    </location>
</feature>
<feature type="compositionally biased region" description="Polar residues" evidence="1">
    <location>
        <begin position="215"/>
        <end position="247"/>
    </location>
</feature>
<evidence type="ECO:0000313" key="2">
    <source>
        <dbReference type="EMBL" id="POW15473.1"/>
    </source>
</evidence>
<feature type="compositionally biased region" description="Basic and acidic residues" evidence="1">
    <location>
        <begin position="367"/>
        <end position="379"/>
    </location>
</feature>
<name>A0A2S4W120_9BASI</name>
<protein>
    <submittedName>
        <fullName evidence="2">Uncharacterized protein</fullName>
    </submittedName>
</protein>
<dbReference type="VEuPathDB" id="FungiDB:PSTT_02087"/>
<accession>A0A2S4W120</accession>
<evidence type="ECO:0000256" key="1">
    <source>
        <dbReference type="SAM" id="MobiDB-lite"/>
    </source>
</evidence>
<feature type="compositionally biased region" description="Polar residues" evidence="1">
    <location>
        <begin position="256"/>
        <end position="291"/>
    </location>
</feature>
<gene>
    <name evidence="2" type="ORF">PSTT_02087</name>
</gene>
<feature type="region of interest" description="Disordered" evidence="1">
    <location>
        <begin position="363"/>
        <end position="388"/>
    </location>
</feature>
<reference evidence="2" key="1">
    <citation type="submission" date="2017-12" db="EMBL/GenBank/DDBJ databases">
        <title>Gene loss provides genomic basis for host adaptation in cereal stripe rust fungi.</title>
        <authorList>
            <person name="Xia C."/>
        </authorList>
    </citation>
    <scope>NUCLEOTIDE SEQUENCE [LARGE SCALE GENOMIC DNA]</scope>
    <source>
        <strain evidence="2">93-210</strain>
    </source>
</reference>
<feature type="compositionally biased region" description="Low complexity" evidence="1">
    <location>
        <begin position="292"/>
        <end position="302"/>
    </location>
</feature>
<dbReference type="VEuPathDB" id="FungiDB:PSHT_06556"/>
<comment type="caution">
    <text evidence="2">The sequence shown here is derived from an EMBL/GenBank/DDBJ whole genome shotgun (WGS) entry which is preliminary data.</text>
</comment>
<evidence type="ECO:0000313" key="3">
    <source>
        <dbReference type="Proteomes" id="UP000239156"/>
    </source>
</evidence>
<feature type="region of interest" description="Disordered" evidence="1">
    <location>
        <begin position="66"/>
        <end position="105"/>
    </location>
</feature>
<proteinExistence type="predicted"/>
<sequence length="507" mass="54653">MRTTSRASMASTPILTPILIRKSKKSAIHRSMHATDVLGLDAQSFAVRGAHPPVTHAMRNQSLYPTGSLLSVPGKKPIRPRARCSTSRSGLGSESSAHEKAADGSNRGVYLNARLNEPSASGRGTSSSLVSKSKWASATSGLSSEGKYLGSTDVSFYSAQEILEGDADSPAEPVISKDFIITPDHESADEPSTQAKSSPQGPDATDQSNSDEKLITSSANVSTDESFQCRGLSSSQITSPNSLSQPSVGLDAPRGGSTTSCGEPPSSANFSTDESFQCRGLSSSQITPNSLSQPSDQQSSQPSDEETHQPTDKGSPQSSDQDPPQPTQQELSERRDPKSLRMKTTESHCIIDCCDDIIQNKTCPKSPSDHHSSEKERPGGDPPLGVTRNRLANKSQDELVVGITNRSCSASINSSEVPDPVRAKIPASIDLKDNKSVYKCLFLRKVIKAFGPDLIILNERRKKLKIELQDKIRRKFQRGLKKGLKPSLQNSKYVHPSPPTYLALHRH</sequence>
<feature type="region of interest" description="Disordered" evidence="1">
    <location>
        <begin position="184"/>
        <end position="343"/>
    </location>
</feature>
<dbReference type="AlphaFoldDB" id="A0A2S4W120"/>
<dbReference type="EMBL" id="PKSL01000012">
    <property type="protein sequence ID" value="POW15473.1"/>
    <property type="molecule type" value="Genomic_DNA"/>
</dbReference>